<dbReference type="AlphaFoldDB" id="A0A286F977"/>
<reference evidence="2" key="1">
    <citation type="submission" date="2017-09" db="EMBL/GenBank/DDBJ databases">
        <authorList>
            <person name="Varghese N."/>
            <person name="Submissions S."/>
        </authorList>
    </citation>
    <scope>NUCLEOTIDE SEQUENCE [LARGE SCALE GENOMIC DNA]</scope>
    <source>
        <strain evidence="2">DSM 29961</strain>
    </source>
</reference>
<keyword evidence="2" id="KW-1185">Reference proteome</keyword>
<accession>A0A286F977</accession>
<proteinExistence type="predicted"/>
<dbReference type="Proteomes" id="UP000219452">
    <property type="component" value="Unassembled WGS sequence"/>
</dbReference>
<name>A0A286F977_9BACT</name>
<dbReference type="EMBL" id="OCNH01000001">
    <property type="protein sequence ID" value="SOD79770.1"/>
    <property type="molecule type" value="Genomic_DNA"/>
</dbReference>
<evidence type="ECO:0000313" key="1">
    <source>
        <dbReference type="EMBL" id="SOD79770.1"/>
    </source>
</evidence>
<organism evidence="1 2">
    <name type="scientific">Spirosoma fluviale</name>
    <dbReference type="NCBI Taxonomy" id="1597977"/>
    <lineage>
        <taxon>Bacteria</taxon>
        <taxon>Pseudomonadati</taxon>
        <taxon>Bacteroidota</taxon>
        <taxon>Cytophagia</taxon>
        <taxon>Cytophagales</taxon>
        <taxon>Cytophagaceae</taxon>
        <taxon>Spirosoma</taxon>
    </lineage>
</organism>
<gene>
    <name evidence="1" type="ORF">SAMN06269250_1093</name>
</gene>
<evidence type="ECO:0000313" key="2">
    <source>
        <dbReference type="Proteomes" id="UP000219452"/>
    </source>
</evidence>
<sequence>MFLGTLLACGHNTDTNTATVPVDTTIVDDDTLEVNDTARSKQTERAR</sequence>
<protein>
    <submittedName>
        <fullName evidence="1">Uncharacterized protein</fullName>
    </submittedName>
</protein>